<proteinExistence type="predicted"/>
<accession>A0A438GBI3</accession>
<sequence>MNMESENVNEDLFGLEDEDFGEEINNRMNVTNISSGDSNRERSSEMVVQNRKNGKMNQTTINVAYKKEARERVCMLITRKEQRKQNTHQYAKKKEEKRPKRKQAIVQVDDLLIQKLITPITLGEYFPLEFFNRRMVTSTHMVSCHEISEEDESSKDEENIFGAGPSKTNEDDEVVANLQCLLSFFGIYEMLQLMRKHKLH</sequence>
<evidence type="ECO:0000313" key="3">
    <source>
        <dbReference type="Proteomes" id="UP000288805"/>
    </source>
</evidence>
<name>A0A438GBI3_VITVI</name>
<feature type="region of interest" description="Disordered" evidence="1">
    <location>
        <begin position="81"/>
        <end position="101"/>
    </location>
</feature>
<comment type="caution">
    <text evidence="2">The sequence shown here is derived from an EMBL/GenBank/DDBJ whole genome shotgun (WGS) entry which is preliminary data.</text>
</comment>
<reference evidence="2 3" key="1">
    <citation type="journal article" date="2018" name="PLoS Genet.">
        <title>Population sequencing reveals clonal diversity and ancestral inbreeding in the grapevine cultivar Chardonnay.</title>
        <authorList>
            <person name="Roach M.J."/>
            <person name="Johnson D.L."/>
            <person name="Bohlmann J."/>
            <person name="van Vuuren H.J."/>
            <person name="Jones S.J."/>
            <person name="Pretorius I.S."/>
            <person name="Schmidt S.A."/>
            <person name="Borneman A.R."/>
        </authorList>
    </citation>
    <scope>NUCLEOTIDE SEQUENCE [LARGE SCALE GENOMIC DNA]</scope>
    <source>
        <strain evidence="3">cv. Chardonnay</strain>
        <tissue evidence="2">Leaf</tissue>
    </source>
</reference>
<evidence type="ECO:0000256" key="1">
    <source>
        <dbReference type="SAM" id="MobiDB-lite"/>
    </source>
</evidence>
<organism evidence="2 3">
    <name type="scientific">Vitis vinifera</name>
    <name type="common">Grape</name>
    <dbReference type="NCBI Taxonomy" id="29760"/>
    <lineage>
        <taxon>Eukaryota</taxon>
        <taxon>Viridiplantae</taxon>
        <taxon>Streptophyta</taxon>
        <taxon>Embryophyta</taxon>
        <taxon>Tracheophyta</taxon>
        <taxon>Spermatophyta</taxon>
        <taxon>Magnoliopsida</taxon>
        <taxon>eudicotyledons</taxon>
        <taxon>Gunneridae</taxon>
        <taxon>Pentapetalae</taxon>
        <taxon>rosids</taxon>
        <taxon>Vitales</taxon>
        <taxon>Vitaceae</taxon>
        <taxon>Viteae</taxon>
        <taxon>Vitis</taxon>
    </lineage>
</organism>
<feature type="region of interest" description="Disordered" evidence="1">
    <location>
        <begin position="147"/>
        <end position="168"/>
    </location>
</feature>
<evidence type="ECO:0000313" key="2">
    <source>
        <dbReference type="EMBL" id="RVW69530.1"/>
    </source>
</evidence>
<dbReference type="AlphaFoldDB" id="A0A438GBI3"/>
<gene>
    <name evidence="2" type="ORF">CK203_062802</name>
</gene>
<dbReference type="EMBL" id="QGNW01000493">
    <property type="protein sequence ID" value="RVW69530.1"/>
    <property type="molecule type" value="Genomic_DNA"/>
</dbReference>
<dbReference type="Proteomes" id="UP000288805">
    <property type="component" value="Unassembled WGS sequence"/>
</dbReference>
<protein>
    <submittedName>
        <fullName evidence="2">Uncharacterized protein</fullName>
    </submittedName>
</protein>